<protein>
    <recommendedName>
        <fullName evidence="6">Pseudouridylate synthase RPUSD4, mitochondrial</fullName>
    </recommendedName>
    <alternativeName>
        <fullName evidence="7">RNA pseudouridylate synthase domain-containing protein 4</fullName>
    </alternativeName>
</protein>
<evidence type="ECO:0000256" key="5">
    <source>
        <dbReference type="ARBA" id="ARBA00036943"/>
    </source>
</evidence>
<comment type="similarity">
    <text evidence="3">Belongs to the pseudouridine synthase RluA family.</text>
</comment>
<evidence type="ECO:0000256" key="7">
    <source>
        <dbReference type="ARBA" id="ARBA00041563"/>
    </source>
</evidence>
<accession>A0ABN8NC65</accession>
<evidence type="ECO:0000256" key="3">
    <source>
        <dbReference type="ARBA" id="ARBA00010876"/>
    </source>
</evidence>
<dbReference type="InterPro" id="IPR050188">
    <property type="entry name" value="RluA_PseudoU_synthase"/>
</dbReference>
<dbReference type="Gene3D" id="3.30.2350.10">
    <property type="entry name" value="Pseudouridine synthase"/>
    <property type="match status" value="1"/>
</dbReference>
<evidence type="ECO:0000259" key="8">
    <source>
        <dbReference type="Pfam" id="PF00849"/>
    </source>
</evidence>
<reference evidence="9 10" key="1">
    <citation type="submission" date="2022-05" db="EMBL/GenBank/DDBJ databases">
        <authorList>
            <consortium name="Genoscope - CEA"/>
            <person name="William W."/>
        </authorList>
    </citation>
    <scope>NUCLEOTIDE SEQUENCE [LARGE SCALE GENOMIC DNA]</scope>
</reference>
<dbReference type="PANTHER" id="PTHR21600">
    <property type="entry name" value="MITOCHONDRIAL RNA PSEUDOURIDINE SYNTHASE"/>
    <property type="match status" value="1"/>
</dbReference>
<feature type="domain" description="Pseudouridine synthase RsuA/RluA-like" evidence="8">
    <location>
        <begin position="32"/>
        <end position="196"/>
    </location>
</feature>
<dbReference type="PANTHER" id="PTHR21600:SF83">
    <property type="entry name" value="PSEUDOURIDYLATE SYNTHASE RPUSD4, MITOCHONDRIAL"/>
    <property type="match status" value="1"/>
</dbReference>
<dbReference type="EMBL" id="CALNXK010000016">
    <property type="protein sequence ID" value="CAH3103724.1"/>
    <property type="molecule type" value="Genomic_DNA"/>
</dbReference>
<gene>
    <name evidence="9" type="ORF">PLOB_00011383</name>
</gene>
<name>A0ABN8NC65_9CNID</name>
<evidence type="ECO:0000256" key="4">
    <source>
        <dbReference type="ARBA" id="ARBA00023235"/>
    </source>
</evidence>
<sequence length="323" mass="36227">MALAAKTARLALGTSLIDAQYLADRVIFINNDIIAINKPYGLPVHSGPGVKICVMDLLDEFTEIKKLGQKPELAHRLDRDCSGTLLFTRSQSAAKKVAEMFTDRIVRKQYWAITVGVPSFEEGEINIPVGEAKLFSGHRIVTRRDLVGKSPEILKAAGFKNAVTRFQVLDTNKTTCALLQLEPLTGLKQQIRVHVAEGLKCPILGDHKFSSDAREPQVLPLRLLQLLQFQGVKSKTDPSAKGKIRPWQRALIPLHLHARQLILPQFDKGKDIIISAPPPEYFQETLQNLSLHPKKKNMILSRHEAEYLRLRRLGKSTKRLVGF</sequence>
<dbReference type="CDD" id="cd02869">
    <property type="entry name" value="PseudoU_synth_RluA_like"/>
    <property type="match status" value="1"/>
</dbReference>
<dbReference type="InterPro" id="IPR006145">
    <property type="entry name" value="PsdUridine_synth_RsuA/RluA"/>
</dbReference>
<comment type="catalytic activity">
    <reaction evidence="5">
        <text>a uridine in tRNA = a pseudouridine in tRNA</text>
        <dbReference type="Rhea" id="RHEA:54572"/>
        <dbReference type="Rhea" id="RHEA-COMP:13339"/>
        <dbReference type="Rhea" id="RHEA-COMP:13934"/>
        <dbReference type="ChEBI" id="CHEBI:65314"/>
        <dbReference type="ChEBI" id="CHEBI:65315"/>
    </reaction>
</comment>
<dbReference type="Pfam" id="PF00849">
    <property type="entry name" value="PseudoU_synth_2"/>
    <property type="match status" value="1"/>
</dbReference>
<evidence type="ECO:0000256" key="1">
    <source>
        <dbReference type="ARBA" id="ARBA00001166"/>
    </source>
</evidence>
<organism evidence="9 10">
    <name type="scientific">Porites lobata</name>
    <dbReference type="NCBI Taxonomy" id="104759"/>
    <lineage>
        <taxon>Eukaryota</taxon>
        <taxon>Metazoa</taxon>
        <taxon>Cnidaria</taxon>
        <taxon>Anthozoa</taxon>
        <taxon>Hexacorallia</taxon>
        <taxon>Scleractinia</taxon>
        <taxon>Fungiina</taxon>
        <taxon>Poritidae</taxon>
        <taxon>Porites</taxon>
    </lineage>
</organism>
<comment type="catalytic activity">
    <reaction evidence="2">
        <text>uridine in 5S rRNA = pseudouridine in 5S rRNA</text>
        <dbReference type="Rhea" id="RHEA:47036"/>
        <dbReference type="Rhea" id="RHEA-COMP:11730"/>
        <dbReference type="Rhea" id="RHEA-COMP:11731"/>
        <dbReference type="ChEBI" id="CHEBI:65314"/>
        <dbReference type="ChEBI" id="CHEBI:65315"/>
    </reaction>
</comment>
<evidence type="ECO:0000313" key="9">
    <source>
        <dbReference type="EMBL" id="CAH3103724.1"/>
    </source>
</evidence>
<proteinExistence type="inferred from homology"/>
<evidence type="ECO:0000313" key="10">
    <source>
        <dbReference type="Proteomes" id="UP001159405"/>
    </source>
</evidence>
<dbReference type="SUPFAM" id="SSF55120">
    <property type="entry name" value="Pseudouridine synthase"/>
    <property type="match status" value="1"/>
</dbReference>
<dbReference type="InterPro" id="IPR020103">
    <property type="entry name" value="PsdUridine_synth_cat_dom_sf"/>
</dbReference>
<evidence type="ECO:0000256" key="2">
    <source>
        <dbReference type="ARBA" id="ARBA00001896"/>
    </source>
</evidence>
<evidence type="ECO:0000256" key="6">
    <source>
        <dbReference type="ARBA" id="ARBA00039953"/>
    </source>
</evidence>
<keyword evidence="10" id="KW-1185">Reference proteome</keyword>
<dbReference type="Proteomes" id="UP001159405">
    <property type="component" value="Unassembled WGS sequence"/>
</dbReference>
<comment type="catalytic activity">
    <reaction evidence="1">
        <text>a uridine in mRNA = a pseudouridine in mRNA</text>
        <dbReference type="Rhea" id="RHEA:56644"/>
        <dbReference type="Rhea" id="RHEA-COMP:14658"/>
        <dbReference type="Rhea" id="RHEA-COMP:14659"/>
        <dbReference type="ChEBI" id="CHEBI:65314"/>
        <dbReference type="ChEBI" id="CHEBI:65315"/>
    </reaction>
</comment>
<comment type="caution">
    <text evidence="9">The sequence shown here is derived from an EMBL/GenBank/DDBJ whole genome shotgun (WGS) entry which is preliminary data.</text>
</comment>
<keyword evidence="4" id="KW-0413">Isomerase</keyword>